<keyword evidence="4" id="KW-1185">Reference proteome</keyword>
<gene>
    <name evidence="3" type="ORF">STRNI_000145</name>
</gene>
<dbReference type="InterPro" id="IPR001434">
    <property type="entry name" value="OmcB-like_DUF11"/>
</dbReference>
<dbReference type="GeneID" id="301329362"/>
<protein>
    <submittedName>
        <fullName evidence="3">DUF11 domain-containing protein</fullName>
    </submittedName>
</protein>
<dbReference type="RefSeq" id="WP_266450461.1">
    <property type="nucleotide sequence ID" value="NZ_CP114203.1"/>
</dbReference>
<organism evidence="3 4">
    <name type="scientific">Streptomyces nigrescens</name>
    <dbReference type="NCBI Taxonomy" id="1920"/>
    <lineage>
        <taxon>Bacteria</taxon>
        <taxon>Bacillati</taxon>
        <taxon>Actinomycetota</taxon>
        <taxon>Actinomycetes</taxon>
        <taxon>Kitasatosporales</taxon>
        <taxon>Streptomycetaceae</taxon>
        <taxon>Streptomyces</taxon>
    </lineage>
</organism>
<proteinExistence type="predicted"/>
<evidence type="ECO:0000313" key="4">
    <source>
        <dbReference type="Proteomes" id="UP001210169"/>
    </source>
</evidence>
<evidence type="ECO:0000259" key="2">
    <source>
        <dbReference type="Pfam" id="PF01345"/>
    </source>
</evidence>
<feature type="compositionally biased region" description="Acidic residues" evidence="1">
    <location>
        <begin position="267"/>
        <end position="278"/>
    </location>
</feature>
<dbReference type="InterPro" id="IPR013783">
    <property type="entry name" value="Ig-like_fold"/>
</dbReference>
<dbReference type="Gene3D" id="2.60.40.10">
    <property type="entry name" value="Immunoglobulins"/>
    <property type="match status" value="1"/>
</dbReference>
<feature type="domain" description="DUF11" evidence="2">
    <location>
        <begin position="655"/>
        <end position="752"/>
    </location>
</feature>
<dbReference type="EMBL" id="CP114203">
    <property type="protein sequence ID" value="WAU02171.1"/>
    <property type="molecule type" value="Genomic_DNA"/>
</dbReference>
<reference evidence="3 4" key="1">
    <citation type="submission" date="2022-12" db="EMBL/GenBank/DDBJ databases">
        <authorList>
            <person name="Ruckert C."/>
            <person name="Busche T."/>
            <person name="Kalinowski J."/>
            <person name="Wittmann C."/>
        </authorList>
    </citation>
    <scope>NUCLEOTIDE SEQUENCE [LARGE SCALE GENOMIC DNA]</scope>
    <source>
        <strain evidence="3 4">DSM 40276</strain>
    </source>
</reference>
<dbReference type="PANTHER" id="PTHR34819">
    <property type="entry name" value="LARGE CYSTEINE-RICH PERIPLASMIC PROTEIN OMCB"/>
    <property type="match status" value="1"/>
</dbReference>
<feature type="domain" description="DUF11" evidence="2">
    <location>
        <begin position="421"/>
        <end position="518"/>
    </location>
</feature>
<dbReference type="InterPro" id="IPR051172">
    <property type="entry name" value="Chlamydia_OmcB"/>
</dbReference>
<evidence type="ECO:0000313" key="3">
    <source>
        <dbReference type="EMBL" id="WAU02171.1"/>
    </source>
</evidence>
<sequence>MAAEYGDHDDCHNTVAPLAITSLAEGAPVRVREVFSGTGGVEGETVTLSARPDASDTYTSYGSSKVQPGGGWAITPDADYPTGALWFQVASDDDYTNQHHPVVASALSVTDVRVWPQVIPQSGSDVFFAWKLRNDGPSDATQLQVTVTLPSEVTVPEKYHPNHSQVQMGLADLPVGHEQWFRIPGHVDAPSHNGVAERAEFTAFAGQTAPNVAMIPVASDHHKGKSCGWLSDIFSFIGDAFAAFAGLFAFAGLPFGGGGGGGGGQPDPDEPDREEPDDDDRKKGLTILKVISQEAKPDPAVPGQDQVSFIWTVKNTGKEGEDAHARFVIASLQLPEGCGFVSGPEGAVATDGGQVLCLLTEDLAPQATAALRLTVSVPASAERSLTAWAYLSALNAWPCSKSVAVTAVPKGSWGLPDGSASPNPVDRGKQVTYTWQLASSGPSDAHATAVTVSMPAHLDQISASAALDGHTYPGTPKGQHIDIAIPSVPAGHTATITASGTVGDGADDPLTATVTAEATSTPRAQAKATARMKSQLRPTVAVIPAQPRAGQLATYVWTLHNDGPPATANAKLTVTIPPAEVMSVLDHTGATQQGDKLVWTWGSIAPGHAVQARLGVLLGPAIRQMPAIAATAQADNVPAREADAPSVGSPSPSALSVAGTAGDIPVLPGQHATFTWTITNTGRVTATEVTAQLALPEDLTDITITPSPSHGTTVVLEGPLAPGKFATVTATGTVPVGAAGSLGATATVSATDTPAVVCADAVTVVGSDAQLGLAATSPTSQVPAGSQVELTWTVTKTGPSPITQPILTLDAGHHLSELEATVDSEPVPTSINEDGLWEVDLTDTPAPSQPVVVAVTATVAPDIPDQTVVTVPARVDTVEQHTETDAKTHMKFTTCLAAALTVTPIGHDHQVTAGNPANPLEWTVVNKGPSQDDTIALAVTLPKGFTVTHASVSTIPSAVTQADTTWTVPLGHLEVGEEAPVALVIDAPDAPLQPITVAWKASGAKTTTPAGDSEQVKVAQSPALTANSLAVEPSVRAGDGLSLGWTLASDGTSTAHVTQLTVILTPPDGFTPEYATAGATKLHVKKVGDTVTVTGIGDIPPATDTTIILSGTIPAATPAGRLTAKTTVELTEPKSTPVPDITVQITT</sequence>
<dbReference type="Proteomes" id="UP001210169">
    <property type="component" value="Chromosome"/>
</dbReference>
<accession>A0ABY7IXK2</accession>
<dbReference type="Pfam" id="PF01345">
    <property type="entry name" value="DUF11"/>
    <property type="match status" value="2"/>
</dbReference>
<evidence type="ECO:0000256" key="1">
    <source>
        <dbReference type="SAM" id="MobiDB-lite"/>
    </source>
</evidence>
<dbReference type="PANTHER" id="PTHR34819:SF5">
    <property type="entry name" value="CONSERVED REPEAT DOMAIN PROTEIN"/>
    <property type="match status" value="1"/>
</dbReference>
<feature type="region of interest" description="Disordered" evidence="1">
    <location>
        <begin position="258"/>
        <end position="280"/>
    </location>
</feature>
<name>A0ABY7IXK2_STRNI</name>